<protein>
    <submittedName>
        <fullName evidence="2">Uncharacterized protein</fullName>
    </submittedName>
</protein>
<feature type="region of interest" description="Disordered" evidence="1">
    <location>
        <begin position="1"/>
        <end position="21"/>
    </location>
</feature>
<name>A0AAU7W9I1_9MICO</name>
<feature type="region of interest" description="Disordered" evidence="1">
    <location>
        <begin position="71"/>
        <end position="149"/>
    </location>
</feature>
<feature type="compositionally biased region" description="Pro residues" evidence="1">
    <location>
        <begin position="100"/>
        <end position="121"/>
    </location>
</feature>
<accession>A0AAU7W9I1</accession>
<dbReference type="AlphaFoldDB" id="A0AAU7W9I1"/>
<gene>
    <name evidence="2" type="ORF">ABIQ69_01245</name>
</gene>
<organism evidence="2">
    <name type="scientific">Agromyces sp. G08B096</name>
    <dbReference type="NCBI Taxonomy" id="3156399"/>
    <lineage>
        <taxon>Bacteria</taxon>
        <taxon>Bacillati</taxon>
        <taxon>Actinomycetota</taxon>
        <taxon>Actinomycetes</taxon>
        <taxon>Micrococcales</taxon>
        <taxon>Microbacteriaceae</taxon>
        <taxon>Agromyces</taxon>
    </lineage>
</organism>
<dbReference type="RefSeq" id="WP_350348581.1">
    <property type="nucleotide sequence ID" value="NZ_CP158374.1"/>
</dbReference>
<dbReference type="EMBL" id="CP158374">
    <property type="protein sequence ID" value="XBX82565.1"/>
    <property type="molecule type" value="Genomic_DNA"/>
</dbReference>
<proteinExistence type="predicted"/>
<evidence type="ECO:0000256" key="1">
    <source>
        <dbReference type="SAM" id="MobiDB-lite"/>
    </source>
</evidence>
<evidence type="ECO:0000313" key="2">
    <source>
        <dbReference type="EMBL" id="XBX82565.1"/>
    </source>
</evidence>
<sequence>MSVSTHRRRRLLPSRRGAARASRERAVVTGGVLAVVALCAVGAGFGAYAAIGDGAGPAALGGQIGLAAPTDPAPGGVVADGRSEVGDTDGTPVAGSPEPGTAPPSAAPHPSPSPTPAPTPEAPEQSTHPDPADPLSPAYNPYTTPGDPAFVTETARSQWLGQQEVVRQCMRDAGFEYLPWQWWEGGSPMPPGLSDGAQAAWMTALRGAPEPAPDGSSDPGCEAVAQGVADEAKAAGTPLSAPLPERDPAAPTPRERWLEFQDAVRACMAEAGQEYRYWEFWNPEFSAVDGSPAMPPGLTDAERAAWNTAAFGSPDAAGQAAPLDHGGCWTEGARAVDYREFD</sequence>
<reference evidence="2" key="1">
    <citation type="submission" date="2024-05" db="EMBL/GenBank/DDBJ databases">
        <authorList>
            <person name="Yu L."/>
        </authorList>
    </citation>
    <scope>NUCLEOTIDE SEQUENCE</scope>
    <source>
        <strain evidence="2">G08B096</strain>
    </source>
</reference>
<feature type="compositionally biased region" description="Basic residues" evidence="1">
    <location>
        <begin position="1"/>
        <end position="13"/>
    </location>
</feature>